<dbReference type="InterPro" id="IPR050700">
    <property type="entry name" value="YIM1/Zinc_Alcohol_DH_Fams"/>
</dbReference>
<protein>
    <submittedName>
        <fullName evidence="2">Alcohol dehydrogenase</fullName>
    </submittedName>
</protein>
<evidence type="ECO:0000313" key="3">
    <source>
        <dbReference type="Proteomes" id="UP000799757"/>
    </source>
</evidence>
<gene>
    <name evidence="2" type="ORF">K505DRAFT_360393</name>
</gene>
<dbReference type="OrthoDB" id="3509362at2759"/>
<dbReference type="PANTHER" id="PTHR11695">
    <property type="entry name" value="ALCOHOL DEHYDROGENASE RELATED"/>
    <property type="match status" value="1"/>
</dbReference>
<dbReference type="Gene3D" id="3.90.180.10">
    <property type="entry name" value="Medium-chain alcohol dehydrogenases, catalytic domain"/>
    <property type="match status" value="1"/>
</dbReference>
<dbReference type="GO" id="GO:0016491">
    <property type="term" value="F:oxidoreductase activity"/>
    <property type="evidence" value="ECO:0007669"/>
    <property type="project" value="InterPro"/>
</dbReference>
<dbReference type="SUPFAM" id="SSF51735">
    <property type="entry name" value="NAD(P)-binding Rossmann-fold domains"/>
    <property type="match status" value="1"/>
</dbReference>
<dbReference type="PANTHER" id="PTHR11695:SF294">
    <property type="entry name" value="RETICULON-4-INTERACTING PROTEIN 1, MITOCHONDRIAL"/>
    <property type="match status" value="1"/>
</dbReference>
<dbReference type="InterPro" id="IPR013154">
    <property type="entry name" value="ADH-like_N"/>
</dbReference>
<dbReference type="GO" id="GO:0005739">
    <property type="term" value="C:mitochondrion"/>
    <property type="evidence" value="ECO:0007669"/>
    <property type="project" value="TreeGrafter"/>
</dbReference>
<evidence type="ECO:0000259" key="1">
    <source>
        <dbReference type="SMART" id="SM00829"/>
    </source>
</evidence>
<dbReference type="SUPFAM" id="SSF50129">
    <property type="entry name" value="GroES-like"/>
    <property type="match status" value="1"/>
</dbReference>
<feature type="domain" description="Enoyl reductase (ER)" evidence="1">
    <location>
        <begin position="10"/>
        <end position="348"/>
    </location>
</feature>
<dbReference type="InterPro" id="IPR011032">
    <property type="entry name" value="GroES-like_sf"/>
</dbReference>
<dbReference type="InterPro" id="IPR036291">
    <property type="entry name" value="NAD(P)-bd_dom_sf"/>
</dbReference>
<dbReference type="Gene3D" id="3.40.50.720">
    <property type="entry name" value="NAD(P)-binding Rossmann-like Domain"/>
    <property type="match status" value="1"/>
</dbReference>
<organism evidence="2 3">
    <name type="scientific">Melanomma pulvis-pyrius CBS 109.77</name>
    <dbReference type="NCBI Taxonomy" id="1314802"/>
    <lineage>
        <taxon>Eukaryota</taxon>
        <taxon>Fungi</taxon>
        <taxon>Dikarya</taxon>
        <taxon>Ascomycota</taxon>
        <taxon>Pezizomycotina</taxon>
        <taxon>Dothideomycetes</taxon>
        <taxon>Pleosporomycetidae</taxon>
        <taxon>Pleosporales</taxon>
        <taxon>Melanommataceae</taxon>
        <taxon>Melanomma</taxon>
    </lineage>
</organism>
<dbReference type="Pfam" id="PF13602">
    <property type="entry name" value="ADH_zinc_N_2"/>
    <property type="match status" value="1"/>
</dbReference>
<dbReference type="InterPro" id="IPR020843">
    <property type="entry name" value="ER"/>
</dbReference>
<dbReference type="Proteomes" id="UP000799757">
    <property type="component" value="Unassembled WGS sequence"/>
</dbReference>
<dbReference type="Pfam" id="PF08240">
    <property type="entry name" value="ADH_N"/>
    <property type="match status" value="1"/>
</dbReference>
<evidence type="ECO:0000313" key="2">
    <source>
        <dbReference type="EMBL" id="KAF2795195.1"/>
    </source>
</evidence>
<sequence>MRSLASKKYGKPDSYEIFDLPMPKITGPDDILIKVSAASLNPIDVKLATGKMKMMWPSPLPFKLGYDVSGTIIAVGPEVSSHFHPGAEVYSRVPEKCRGTVSEYVVSPMSATSLKPISISHIQAASLPLVALTALQAFDAAEKHLEGGLKGKIVYVPAGLSGTGSIAVQLAKNVFGAAKVITTLSPSKISKAEELLGKGVLDQVIDYTKENPTTAIPKGSVDFIFDTMGAGLASLHLMRKGGIILSIATLPFGPDLKRKVPHMPAVFVWILNTIGAIIQFRARRYGVDFRPHFMEESGKDLARLGEWVEQGMIRPVVGRVAKLEDLKSVKEGAWEVFNAKGGTGKFVVEIEGSQ</sequence>
<dbReference type="SMART" id="SM00829">
    <property type="entry name" value="PKS_ER"/>
    <property type="match status" value="1"/>
</dbReference>
<dbReference type="AlphaFoldDB" id="A0A6A6XH20"/>
<proteinExistence type="predicted"/>
<dbReference type="CDD" id="cd05289">
    <property type="entry name" value="MDR_like_2"/>
    <property type="match status" value="1"/>
</dbReference>
<name>A0A6A6XH20_9PLEO</name>
<dbReference type="EMBL" id="MU001866">
    <property type="protein sequence ID" value="KAF2795195.1"/>
    <property type="molecule type" value="Genomic_DNA"/>
</dbReference>
<accession>A0A6A6XH20</accession>
<reference evidence="2" key="1">
    <citation type="journal article" date="2020" name="Stud. Mycol.">
        <title>101 Dothideomycetes genomes: a test case for predicting lifestyles and emergence of pathogens.</title>
        <authorList>
            <person name="Haridas S."/>
            <person name="Albert R."/>
            <person name="Binder M."/>
            <person name="Bloem J."/>
            <person name="Labutti K."/>
            <person name="Salamov A."/>
            <person name="Andreopoulos B."/>
            <person name="Baker S."/>
            <person name="Barry K."/>
            <person name="Bills G."/>
            <person name="Bluhm B."/>
            <person name="Cannon C."/>
            <person name="Castanera R."/>
            <person name="Culley D."/>
            <person name="Daum C."/>
            <person name="Ezra D."/>
            <person name="Gonzalez J."/>
            <person name="Henrissat B."/>
            <person name="Kuo A."/>
            <person name="Liang C."/>
            <person name="Lipzen A."/>
            <person name="Lutzoni F."/>
            <person name="Magnuson J."/>
            <person name="Mondo S."/>
            <person name="Nolan M."/>
            <person name="Ohm R."/>
            <person name="Pangilinan J."/>
            <person name="Park H.-J."/>
            <person name="Ramirez L."/>
            <person name="Alfaro M."/>
            <person name="Sun H."/>
            <person name="Tritt A."/>
            <person name="Yoshinaga Y."/>
            <person name="Zwiers L.-H."/>
            <person name="Turgeon B."/>
            <person name="Goodwin S."/>
            <person name="Spatafora J."/>
            <person name="Crous P."/>
            <person name="Grigoriev I."/>
        </authorList>
    </citation>
    <scope>NUCLEOTIDE SEQUENCE</scope>
    <source>
        <strain evidence="2">CBS 109.77</strain>
    </source>
</reference>
<keyword evidence="3" id="KW-1185">Reference proteome</keyword>